<organism evidence="3 4">
    <name type="scientific">Hymenoscyphus albidus</name>
    <dbReference type="NCBI Taxonomy" id="595503"/>
    <lineage>
        <taxon>Eukaryota</taxon>
        <taxon>Fungi</taxon>
        <taxon>Dikarya</taxon>
        <taxon>Ascomycota</taxon>
        <taxon>Pezizomycotina</taxon>
        <taxon>Leotiomycetes</taxon>
        <taxon>Helotiales</taxon>
        <taxon>Helotiaceae</taxon>
        <taxon>Hymenoscyphus</taxon>
    </lineage>
</organism>
<sequence length="327" mass="36472">MSHYTSFGVPFSGGQGPSRGGRRGGLAFRSGRVQNGSRAERIPKVAVKWDIELSAATTAPAAGESYMDKLGTEMVDIYVGPEKKLFRIHKKPLCERIPHFKRTFEGEFKEADEGVSILEDVNADAFDKLIDMVVYHGNIKSLGAESAMAYDPVELYVLADRYLVPKVCDRIMDRLIERHQRCKELPSVEFAKSVYTKTPHGCKLREYCLLAMKFVYCPKAKLAGYEASWPIEALREVQETILDFHDDFTRIAREDPQDPRYIDNNSKCRYHLHEGGLLCSENKSRHAMRAGKNAEKAQKRRASDGNASAAGGWGDDNSSAAATGGGW</sequence>
<evidence type="ECO:0000313" key="3">
    <source>
        <dbReference type="EMBL" id="CAG8980166.1"/>
    </source>
</evidence>
<comment type="caution">
    <text evidence="3">The sequence shown here is derived from an EMBL/GenBank/DDBJ whole genome shotgun (WGS) entry which is preliminary data.</text>
</comment>
<dbReference type="PANTHER" id="PTHR47843:SF2">
    <property type="entry name" value="BTB DOMAIN-CONTAINING PROTEIN"/>
    <property type="match status" value="1"/>
</dbReference>
<dbReference type="InterPro" id="IPR000210">
    <property type="entry name" value="BTB/POZ_dom"/>
</dbReference>
<dbReference type="Gene3D" id="3.30.710.10">
    <property type="entry name" value="Potassium Channel Kv1.1, Chain A"/>
    <property type="match status" value="1"/>
</dbReference>
<dbReference type="PANTHER" id="PTHR47843">
    <property type="entry name" value="BTB DOMAIN-CONTAINING PROTEIN-RELATED"/>
    <property type="match status" value="1"/>
</dbReference>
<feature type="compositionally biased region" description="Basic and acidic residues" evidence="1">
    <location>
        <begin position="292"/>
        <end position="303"/>
    </location>
</feature>
<dbReference type="OrthoDB" id="6359816at2759"/>
<dbReference type="CDD" id="cd18186">
    <property type="entry name" value="BTB_POZ_ZBTB_KLHL-like"/>
    <property type="match status" value="1"/>
</dbReference>
<feature type="domain" description="BTB" evidence="2">
    <location>
        <begin position="75"/>
        <end position="133"/>
    </location>
</feature>
<evidence type="ECO:0000313" key="4">
    <source>
        <dbReference type="Proteomes" id="UP000701801"/>
    </source>
</evidence>
<reference evidence="3" key="1">
    <citation type="submission" date="2021-07" db="EMBL/GenBank/DDBJ databases">
        <authorList>
            <person name="Durling M."/>
        </authorList>
    </citation>
    <scope>NUCLEOTIDE SEQUENCE</scope>
</reference>
<accession>A0A9N9LZ68</accession>
<dbReference type="PROSITE" id="PS50097">
    <property type="entry name" value="BTB"/>
    <property type="match status" value="1"/>
</dbReference>
<evidence type="ECO:0000259" key="2">
    <source>
        <dbReference type="PROSITE" id="PS50097"/>
    </source>
</evidence>
<name>A0A9N9LZ68_9HELO</name>
<dbReference type="InterPro" id="IPR011333">
    <property type="entry name" value="SKP1/BTB/POZ_sf"/>
</dbReference>
<dbReference type="EMBL" id="CAJVRM010000363">
    <property type="protein sequence ID" value="CAG8980166.1"/>
    <property type="molecule type" value="Genomic_DNA"/>
</dbReference>
<dbReference type="Pfam" id="PF00651">
    <property type="entry name" value="BTB"/>
    <property type="match status" value="1"/>
</dbReference>
<feature type="region of interest" description="Disordered" evidence="1">
    <location>
        <begin position="1"/>
        <end position="33"/>
    </location>
</feature>
<gene>
    <name evidence="3" type="ORF">HYALB_00007406</name>
</gene>
<proteinExistence type="predicted"/>
<feature type="region of interest" description="Disordered" evidence="1">
    <location>
        <begin position="288"/>
        <end position="327"/>
    </location>
</feature>
<dbReference type="SUPFAM" id="SSF54695">
    <property type="entry name" value="POZ domain"/>
    <property type="match status" value="1"/>
</dbReference>
<dbReference type="Proteomes" id="UP000701801">
    <property type="component" value="Unassembled WGS sequence"/>
</dbReference>
<dbReference type="AlphaFoldDB" id="A0A9N9LZ68"/>
<evidence type="ECO:0000256" key="1">
    <source>
        <dbReference type="SAM" id="MobiDB-lite"/>
    </source>
</evidence>
<protein>
    <recommendedName>
        <fullName evidence="2">BTB domain-containing protein</fullName>
    </recommendedName>
</protein>
<keyword evidence="4" id="KW-1185">Reference proteome</keyword>